<dbReference type="PROSITE" id="PS00092">
    <property type="entry name" value="N6_MTASE"/>
    <property type="match status" value="1"/>
</dbReference>
<dbReference type="Proteomes" id="UP000001883">
    <property type="component" value="Chromosome"/>
</dbReference>
<dbReference type="InterPro" id="IPR002052">
    <property type="entry name" value="DNA_methylase_N6_adenine_CS"/>
</dbReference>
<dbReference type="Pfam" id="PF23186">
    <property type="entry name" value="DUF7059"/>
    <property type="match status" value="1"/>
</dbReference>
<dbReference type="GO" id="GO:0035657">
    <property type="term" value="C:eRF1 methyltransferase complex"/>
    <property type="evidence" value="ECO:0007669"/>
    <property type="project" value="TreeGrafter"/>
</dbReference>
<sequence length="618" mass="67601">MTVLVRGWVGAVSLRCRLYAVGAPGQMRRVRRMVCMTISAASFAPEYAAVADAPRSDDYARLIRIRERLLALNYSYDAVQELLGVEAAEAMARDQVVPGLWRVEHILRGDYSAGEKNLARLLAFFLLARPLTETEAAEVFGDALVDFENAALIERDAADSTRWSASVDLRPHAADDGTEIFVAADLGAHQRPGVLRKDHVLGIGHASLTLAQITERTPVKRALDVGTGCGIQTFHLLAHAEHVTATDISERALAFARFNLLLNAQALNIDPQNPQARVSLREGSLLEPVAGELFDLVVSNPPFVITPRVAGESAEEQFTYRDGGLPGDEIVSTMVRQLPSVLVPGGRAQMLGNWEIIRDSADPDAPRPWDERPRAWVADGGAEAWFIQREALTPASYAETWLKDASENRDRSHYEQTYVAYLNDFASRNVHSIGFGMIWLRRPTEATAAGVTEPLQRFEEITYPIQQPIARALTESVRRYDRLAAMDDEALLTAHLEVAEDVTEERHGRPGAEHPSVILLRAGSGLCRTQLLSTETAGFASASDGELAVGQIVAALAMLLSWPEYDEAAAAARGTQEQHPRDTLLHAVRELVLKSFLHFSDEHAGAASADESTAEAQG</sequence>
<keyword evidence="3" id="KW-0808">Transferase</keyword>
<proteinExistence type="inferred from homology"/>
<dbReference type="eggNOG" id="COG2890">
    <property type="taxonomic scope" value="Bacteria"/>
</dbReference>
<evidence type="ECO:0000259" key="5">
    <source>
        <dbReference type="Pfam" id="PF05175"/>
    </source>
</evidence>
<dbReference type="SUPFAM" id="SSF53335">
    <property type="entry name" value="S-adenosyl-L-methionine-dependent methyltransferases"/>
    <property type="match status" value="1"/>
</dbReference>
<keyword evidence="4" id="KW-0949">S-adenosyl-L-methionine</keyword>
<dbReference type="InterPro" id="IPR007848">
    <property type="entry name" value="Small_mtfrase_dom"/>
</dbReference>
<dbReference type="PANTHER" id="PTHR45875:SF1">
    <property type="entry name" value="METHYLTRANSFERASE N6AMT1"/>
    <property type="match status" value="1"/>
</dbReference>
<evidence type="ECO:0000313" key="8">
    <source>
        <dbReference type="Proteomes" id="UP000001883"/>
    </source>
</evidence>
<feature type="domain" description="DUF7059" evidence="6">
    <location>
        <begin position="72"/>
        <end position="158"/>
    </location>
</feature>
<reference evidence="8" key="1">
    <citation type="submission" date="2009-07" db="EMBL/GenBank/DDBJ databases">
        <title>Complete genome sequence of Rothia mucilaginosa DJ.</title>
        <authorList>
            <person name="Yamane K."/>
            <person name="Nambu T."/>
            <person name="Mashimo C."/>
            <person name="Sugimori C."/>
            <person name="Yamanaka T."/>
            <person name="Leung K."/>
            <person name="Fukushima H."/>
        </authorList>
    </citation>
    <scope>NUCLEOTIDE SEQUENCE [LARGE SCALE GENOMIC DNA]</scope>
    <source>
        <strain evidence="8">DY-18</strain>
    </source>
</reference>
<dbReference type="GO" id="GO:0003676">
    <property type="term" value="F:nucleic acid binding"/>
    <property type="evidence" value="ECO:0007669"/>
    <property type="project" value="InterPro"/>
</dbReference>
<dbReference type="InterPro" id="IPR052190">
    <property type="entry name" value="Euk-Arch_PrmC-MTase"/>
</dbReference>
<protein>
    <submittedName>
        <fullName evidence="7">Methylase of polypeptide chain release factor</fullName>
    </submittedName>
</protein>
<keyword evidence="2 7" id="KW-0489">Methyltransferase</keyword>
<feature type="domain" description="Methyltransferase small" evidence="5">
    <location>
        <begin position="204"/>
        <end position="307"/>
    </location>
</feature>
<accession>D2NR99</accession>
<dbReference type="KEGG" id="rmu:RMDY18_03430"/>
<dbReference type="Pfam" id="PF05175">
    <property type="entry name" value="MTS"/>
    <property type="match status" value="1"/>
</dbReference>
<reference evidence="7 8" key="2">
    <citation type="journal article" date="2010" name="J Osaka Dent Univ">
        <title>Isolation and identification of Rothia mucilaginosa from persistent apical periodontitis lesions.</title>
        <authorList>
            <person name="Yamane K."/>
            <person name="Yoshida M."/>
            <person name="Fujihira T."/>
            <person name="Baba T."/>
            <person name="Tsuji N."/>
            <person name="Hayashi H."/>
            <person name="Sugimori C."/>
            <person name="Yamanaka T."/>
            <person name="Mashimo C."/>
            <person name="Nambu T."/>
            <person name="Kawai H."/>
            <person name="Fukushima H."/>
        </authorList>
    </citation>
    <scope>NUCLEOTIDE SEQUENCE [LARGE SCALE GENOMIC DNA]</scope>
    <source>
        <strain evidence="7 8">DY-18</strain>
    </source>
</reference>
<keyword evidence="8" id="KW-1185">Reference proteome</keyword>
<evidence type="ECO:0000256" key="2">
    <source>
        <dbReference type="ARBA" id="ARBA00022603"/>
    </source>
</evidence>
<gene>
    <name evidence="7" type="ordered locus">RMDY18_03430</name>
</gene>
<dbReference type="GO" id="GO:0008276">
    <property type="term" value="F:protein methyltransferase activity"/>
    <property type="evidence" value="ECO:0007669"/>
    <property type="project" value="TreeGrafter"/>
</dbReference>
<dbReference type="EMBL" id="AP011540">
    <property type="protein sequence ID" value="BAI64175.1"/>
    <property type="molecule type" value="Genomic_DNA"/>
</dbReference>
<organism evidence="7 8">
    <name type="scientific">Rothia mucilaginosa (strain DY-18)</name>
    <name type="common">Stomatococcus mucilaginosus</name>
    <dbReference type="NCBI Taxonomy" id="680646"/>
    <lineage>
        <taxon>Bacteria</taxon>
        <taxon>Bacillati</taxon>
        <taxon>Actinomycetota</taxon>
        <taxon>Actinomycetes</taxon>
        <taxon>Micrococcales</taxon>
        <taxon>Micrococcaceae</taxon>
        <taxon>Rothia</taxon>
    </lineage>
</organism>
<evidence type="ECO:0000256" key="4">
    <source>
        <dbReference type="ARBA" id="ARBA00022691"/>
    </source>
</evidence>
<evidence type="ECO:0000313" key="7">
    <source>
        <dbReference type="EMBL" id="BAI64175.1"/>
    </source>
</evidence>
<dbReference type="InterPro" id="IPR029063">
    <property type="entry name" value="SAM-dependent_MTases_sf"/>
</dbReference>
<dbReference type="CDD" id="cd02440">
    <property type="entry name" value="AdoMet_MTases"/>
    <property type="match status" value="1"/>
</dbReference>
<dbReference type="PANTHER" id="PTHR45875">
    <property type="entry name" value="METHYLTRANSFERASE N6AMT1"/>
    <property type="match status" value="1"/>
</dbReference>
<dbReference type="AlphaFoldDB" id="D2NR99"/>
<reference evidence="7 8" key="3">
    <citation type="journal article" date="2010" name="Sequencing">
        <title>Complete Genome Sequence of Rothia mucilaginosa DY-18: A Clinical Isolate with Dense Meshwork-Like Structures from a Persistent Apical Periodontitis Lesion.</title>
        <authorList>
            <person name="Yamane K."/>
            <person name="Nambu T."/>
            <person name="Yamanaka T."/>
            <person name="Mashimo C."/>
            <person name="Sugimori C."/>
            <person name="Leung K.-P."/>
            <person name="Fukushima H."/>
        </authorList>
    </citation>
    <scope>NUCLEOTIDE SEQUENCE [LARGE SCALE GENOMIC DNA]</scope>
    <source>
        <strain evidence="7 8">DY-18</strain>
    </source>
</reference>
<name>D2NR99_ROTMD</name>
<dbReference type="GO" id="GO:0008170">
    <property type="term" value="F:N-methyltransferase activity"/>
    <property type="evidence" value="ECO:0007669"/>
    <property type="project" value="UniProtKB-ARBA"/>
</dbReference>
<comment type="similarity">
    <text evidence="1">Belongs to the eukaryotic/archaeal PrmC-related family.</text>
</comment>
<dbReference type="InterPro" id="IPR055487">
    <property type="entry name" value="DUF7059"/>
</dbReference>
<evidence type="ECO:0000259" key="6">
    <source>
        <dbReference type="Pfam" id="PF23186"/>
    </source>
</evidence>
<dbReference type="STRING" id="680646.RMDY18_03430"/>
<dbReference type="Gene3D" id="3.40.50.150">
    <property type="entry name" value="Vaccinia Virus protein VP39"/>
    <property type="match status" value="1"/>
</dbReference>
<dbReference type="HOGENOM" id="CLU_022532_0_0_11"/>
<dbReference type="GO" id="GO:0032259">
    <property type="term" value="P:methylation"/>
    <property type="evidence" value="ECO:0007669"/>
    <property type="project" value="UniProtKB-KW"/>
</dbReference>
<evidence type="ECO:0000256" key="3">
    <source>
        <dbReference type="ARBA" id="ARBA00022679"/>
    </source>
</evidence>
<dbReference type="GO" id="GO:0008757">
    <property type="term" value="F:S-adenosylmethionine-dependent methyltransferase activity"/>
    <property type="evidence" value="ECO:0007669"/>
    <property type="project" value="TreeGrafter"/>
</dbReference>
<evidence type="ECO:0000256" key="1">
    <source>
        <dbReference type="ARBA" id="ARBA00006149"/>
    </source>
</evidence>